<protein>
    <submittedName>
        <fullName evidence="1">Uncharacterized protein</fullName>
    </submittedName>
</protein>
<organism evidence="1 2">
    <name type="scientific">Cordylochernes scorpioides</name>
    <dbReference type="NCBI Taxonomy" id="51811"/>
    <lineage>
        <taxon>Eukaryota</taxon>
        <taxon>Metazoa</taxon>
        <taxon>Ecdysozoa</taxon>
        <taxon>Arthropoda</taxon>
        <taxon>Chelicerata</taxon>
        <taxon>Arachnida</taxon>
        <taxon>Pseudoscorpiones</taxon>
        <taxon>Cheliferoidea</taxon>
        <taxon>Chernetidae</taxon>
        <taxon>Cordylochernes</taxon>
    </lineage>
</organism>
<proteinExistence type="predicted"/>
<accession>A0ABY6KHA2</accession>
<sequence>MLKQAFEEDALSQSRTFEWFALFKAEYCLSTTLKTKNIIPYRSRKPQHQLWQTDKRPPRDHGFRLMALVSVVALSPTRCR</sequence>
<reference evidence="1 2" key="1">
    <citation type="submission" date="2022-01" db="EMBL/GenBank/DDBJ databases">
        <title>A chromosomal length assembly of Cordylochernes scorpioides.</title>
        <authorList>
            <person name="Zeh D."/>
            <person name="Zeh J."/>
        </authorList>
    </citation>
    <scope>NUCLEOTIDE SEQUENCE [LARGE SCALE GENOMIC DNA]</scope>
    <source>
        <strain evidence="1">IN4F17</strain>
        <tissue evidence="1">Whole Body</tissue>
    </source>
</reference>
<name>A0ABY6KHA2_9ARAC</name>
<dbReference type="Proteomes" id="UP001235939">
    <property type="component" value="Chromosome 05"/>
</dbReference>
<evidence type="ECO:0000313" key="2">
    <source>
        <dbReference type="Proteomes" id="UP001235939"/>
    </source>
</evidence>
<keyword evidence="2" id="KW-1185">Reference proteome</keyword>
<gene>
    <name evidence="1" type="ORF">LAZ67_5003410</name>
</gene>
<evidence type="ECO:0000313" key="1">
    <source>
        <dbReference type="EMBL" id="UYV68216.1"/>
    </source>
</evidence>
<dbReference type="EMBL" id="CP092867">
    <property type="protein sequence ID" value="UYV68216.1"/>
    <property type="molecule type" value="Genomic_DNA"/>
</dbReference>